<feature type="transmembrane region" description="Helical" evidence="1">
    <location>
        <begin position="6"/>
        <end position="25"/>
    </location>
</feature>
<organism evidence="2 3">
    <name type="scientific">Salinicola acroporae</name>
    <dbReference type="NCBI Taxonomy" id="1541440"/>
    <lineage>
        <taxon>Bacteria</taxon>
        <taxon>Pseudomonadati</taxon>
        <taxon>Pseudomonadota</taxon>
        <taxon>Gammaproteobacteria</taxon>
        <taxon>Oceanospirillales</taxon>
        <taxon>Halomonadaceae</taxon>
        <taxon>Salinicola</taxon>
    </lineage>
</organism>
<dbReference type="Proteomes" id="UP001162135">
    <property type="component" value="Unassembled WGS sequence"/>
</dbReference>
<evidence type="ECO:0008006" key="4">
    <source>
        <dbReference type="Google" id="ProtNLM"/>
    </source>
</evidence>
<comment type="caution">
    <text evidence="2">The sequence shown here is derived from an EMBL/GenBank/DDBJ whole genome shotgun (WGS) entry which is preliminary data.</text>
</comment>
<dbReference type="RefSeq" id="WP_110716711.1">
    <property type="nucleotide sequence ID" value="NZ_PGFS01000001.1"/>
</dbReference>
<evidence type="ECO:0000256" key="1">
    <source>
        <dbReference type="SAM" id="Phobius"/>
    </source>
</evidence>
<keyword evidence="1" id="KW-0472">Membrane</keyword>
<keyword evidence="1" id="KW-1133">Transmembrane helix</keyword>
<reference evidence="2" key="2">
    <citation type="submission" date="2017-11" db="EMBL/GenBank/DDBJ databases">
        <authorList>
            <person name="Das S.K."/>
        </authorList>
    </citation>
    <scope>NUCLEOTIDE SEQUENCE</scope>
    <source>
        <strain evidence="2">S4-41</strain>
    </source>
</reference>
<gene>
    <name evidence="2" type="ORF">CUR86_08405</name>
</gene>
<protein>
    <recommendedName>
        <fullName evidence="4">DUF4760 domain-containing protein</fullName>
    </recommendedName>
</protein>
<accession>A0ABT6I461</accession>
<keyword evidence="3" id="KW-1185">Reference proteome</keyword>
<sequence>MPPALYPQVLTGVFTLLAAFGAIVLKHFLDKSKRKDAVRYALFTEVASIIGIIEKRNYREMIRLRAEGDVDTLTAVIPNSYRVVYDSLIGDIGLLNREDVIGLISFYMSIMAVVEDIKPGGTFSRLESATPEAYQEALQILDDALSTGRGLLGIDPEK</sequence>
<dbReference type="EMBL" id="PGFS01000001">
    <property type="protein sequence ID" value="MDH4572477.1"/>
    <property type="molecule type" value="Genomic_DNA"/>
</dbReference>
<reference evidence="2" key="1">
    <citation type="journal article" date="2015" name="Antonie Van Leeuwenhoek">
        <title>Comparative 16S rRNA signatures and multilocus sequence analysis for the genus Salinicola and description of Salinicola acroporae sp. nov., isolated from coral Acropora digitifera.</title>
        <authorList>
            <person name="Lepcha R.T."/>
            <person name="Poddar A."/>
            <person name="Schumann P."/>
            <person name="Das S.K."/>
        </authorList>
    </citation>
    <scope>NUCLEOTIDE SEQUENCE</scope>
    <source>
        <strain evidence="2">S4-41</strain>
    </source>
</reference>
<evidence type="ECO:0000313" key="2">
    <source>
        <dbReference type="EMBL" id="MDH4572477.1"/>
    </source>
</evidence>
<proteinExistence type="predicted"/>
<evidence type="ECO:0000313" key="3">
    <source>
        <dbReference type="Proteomes" id="UP001162135"/>
    </source>
</evidence>
<keyword evidence="1" id="KW-0812">Transmembrane</keyword>
<name>A0ABT6I461_9GAMM</name>